<gene>
    <name evidence="1" type="ORF">BG262_07415</name>
</gene>
<keyword evidence="2" id="KW-1185">Reference proteome</keyword>
<proteinExistence type="predicted"/>
<accession>A0A9Q5JEG9</accession>
<name>A0A9Q5JEG9_9LACT</name>
<evidence type="ECO:0000313" key="2">
    <source>
        <dbReference type="Proteomes" id="UP000177273"/>
    </source>
</evidence>
<dbReference type="AlphaFoldDB" id="A0A9Q5JEG9"/>
<reference evidence="2" key="1">
    <citation type="submission" date="2016-09" db="EMBL/GenBank/DDBJ databases">
        <title>Draft genome sequence of a novel species of the family Streptococcaceae isolated from flowers.</title>
        <authorList>
            <person name="Chuah L.-O."/>
            <person name="Yap K.-P."/>
            <person name="Thong K.L."/>
            <person name="Liong M.T."/>
            <person name="Ahmad R."/>
            <person name="Rusul G."/>
        </authorList>
    </citation>
    <scope>NUCLEOTIDE SEQUENCE [LARGE SCALE GENOMIC DNA]</scope>
    <source>
        <strain evidence="2">HibF3</strain>
    </source>
</reference>
<dbReference type="Proteomes" id="UP000177273">
    <property type="component" value="Unassembled WGS sequence"/>
</dbReference>
<dbReference type="EMBL" id="MKIQ01000031">
    <property type="protein sequence ID" value="OFI45820.1"/>
    <property type="molecule type" value="Genomic_DNA"/>
</dbReference>
<evidence type="ECO:0000313" key="1">
    <source>
        <dbReference type="EMBL" id="OFI45820.1"/>
    </source>
</evidence>
<sequence>MDMAKVNLQDDEYIILKESNITPALPMALATDEVIFTNKNIIYISKGFLGDTKKVDYFLLDDIKIIDGNVQIFEVEKYNLKYLEIDFKNRNLMFSFDSGYHRKKWIEEITNFIKSKNDNKVVTKCVSCGAQISGIRGQYTKCQYCKSEQIL</sequence>
<organism evidence="1 2">
    <name type="scientific">Floricoccus penangensis</name>
    <dbReference type="NCBI Taxonomy" id="1859475"/>
    <lineage>
        <taxon>Bacteria</taxon>
        <taxon>Bacillati</taxon>
        <taxon>Bacillota</taxon>
        <taxon>Bacilli</taxon>
        <taxon>Lactobacillales</taxon>
        <taxon>Streptococcaceae</taxon>
        <taxon>Floricoccus</taxon>
    </lineage>
</organism>
<comment type="caution">
    <text evidence="1">The sequence shown here is derived from an EMBL/GenBank/DDBJ whole genome shotgun (WGS) entry which is preliminary data.</text>
</comment>
<protein>
    <submittedName>
        <fullName evidence="1">Uncharacterized protein</fullName>
    </submittedName>
</protein>